<accession>A0A5J4SQY1</accession>
<gene>
    <name evidence="1" type="ORF">EZS27_004109</name>
</gene>
<sequence>MAIINSVATGQAKKSTGNVTFATVNGRTIMKQKIENNTSNTKAQQRERNAFAVMSHAGSELREIIKYGYARIGWSAASTRWMSDNADLKEWVRQKGITRQMHGSVGEMLLEALTEKERVITVWASEGKFLSTLAITSAGEGKIEVKGKFARNFHSKDRGYLGVITVYKSSGTGATSYGSLTNVFKASGLPVRVNTVSLTESNFMGYAEETAVPEGCTVAGRAVAFMIVNENNKEQPVRELKAWFTTINLSDCYRKD</sequence>
<reference evidence="1" key="1">
    <citation type="submission" date="2019-03" db="EMBL/GenBank/DDBJ databases">
        <title>Single cell metagenomics reveals metabolic interactions within the superorganism composed of flagellate Streblomastix strix and complex community of Bacteroidetes bacteria on its surface.</title>
        <authorList>
            <person name="Treitli S.C."/>
            <person name="Kolisko M."/>
            <person name="Husnik F."/>
            <person name="Keeling P."/>
            <person name="Hampl V."/>
        </authorList>
    </citation>
    <scope>NUCLEOTIDE SEQUENCE</scope>
    <source>
        <strain evidence="1">STM</strain>
    </source>
</reference>
<proteinExistence type="predicted"/>
<evidence type="ECO:0000313" key="1">
    <source>
        <dbReference type="EMBL" id="KAA6348417.1"/>
    </source>
</evidence>
<comment type="caution">
    <text evidence="1">The sequence shown here is derived from an EMBL/GenBank/DDBJ whole genome shotgun (WGS) entry which is preliminary data.</text>
</comment>
<dbReference type="EMBL" id="SNRY01000068">
    <property type="protein sequence ID" value="KAA6348417.1"/>
    <property type="molecule type" value="Genomic_DNA"/>
</dbReference>
<protein>
    <submittedName>
        <fullName evidence="1">Uncharacterized protein</fullName>
    </submittedName>
</protein>
<organism evidence="1">
    <name type="scientific">termite gut metagenome</name>
    <dbReference type="NCBI Taxonomy" id="433724"/>
    <lineage>
        <taxon>unclassified sequences</taxon>
        <taxon>metagenomes</taxon>
        <taxon>organismal metagenomes</taxon>
    </lineage>
</organism>
<dbReference type="AlphaFoldDB" id="A0A5J4SQY1"/>
<name>A0A5J4SQY1_9ZZZZ</name>